<evidence type="ECO:0000256" key="1">
    <source>
        <dbReference type="ARBA" id="ARBA00023015"/>
    </source>
</evidence>
<evidence type="ECO:0000313" key="5">
    <source>
        <dbReference type="EMBL" id="KKW67289.1"/>
    </source>
</evidence>
<protein>
    <submittedName>
        <fullName evidence="5">ArsR family transcriptional regulator</fullName>
    </submittedName>
</protein>
<comment type="caution">
    <text evidence="5">The sequence shown here is derived from an EMBL/GenBank/DDBJ whole genome shotgun (WGS) entry which is preliminary data.</text>
</comment>
<evidence type="ECO:0000256" key="3">
    <source>
        <dbReference type="ARBA" id="ARBA00023163"/>
    </source>
</evidence>
<dbReference type="InterPro" id="IPR036388">
    <property type="entry name" value="WH-like_DNA-bd_sf"/>
</dbReference>
<dbReference type="PRINTS" id="PR00778">
    <property type="entry name" value="HTHARSR"/>
</dbReference>
<reference evidence="5 6" key="1">
    <citation type="submission" date="2015-05" db="EMBL/GenBank/DDBJ databases">
        <title>Draft genome sequence of Lampropedia sp. CT6, isolated from the microbial mat of a hot water spring, located at Manikaran, India.</title>
        <authorList>
            <person name="Tripathi C."/>
            <person name="Rani P."/>
            <person name="Mahato N.K."/>
            <person name="Lal R."/>
        </authorList>
    </citation>
    <scope>NUCLEOTIDE SEQUENCE [LARGE SCALE GENOMIC DNA]</scope>
    <source>
        <strain evidence="5 6">CT6</strain>
    </source>
</reference>
<keyword evidence="2" id="KW-0238">DNA-binding</keyword>
<sequence>MLYYRIMKEDQAISALNALAHTQRLRVFRALVVAGPGGLTPSTLADQLDVARNTLSFHLKELAHAGLVSIEQQGRNLIYRAEYGRMDGLIGYLTEHCCQGGVCEVSPSKTCC</sequence>
<dbReference type="EMBL" id="LBNQ01000033">
    <property type="protein sequence ID" value="KKW67289.1"/>
    <property type="molecule type" value="Genomic_DNA"/>
</dbReference>
<dbReference type="GeneID" id="98401890"/>
<keyword evidence="3" id="KW-0804">Transcription</keyword>
<dbReference type="NCBIfam" id="NF033788">
    <property type="entry name" value="HTH_metalloreg"/>
    <property type="match status" value="1"/>
</dbReference>
<dbReference type="SUPFAM" id="SSF46785">
    <property type="entry name" value="Winged helix' DNA-binding domain"/>
    <property type="match status" value="1"/>
</dbReference>
<name>A0A0U1PXN3_9BURK</name>
<dbReference type="PANTHER" id="PTHR43132">
    <property type="entry name" value="ARSENICAL RESISTANCE OPERON REPRESSOR ARSR-RELATED"/>
    <property type="match status" value="1"/>
</dbReference>
<dbReference type="STRING" id="1610491.AAV94_10600"/>
<gene>
    <name evidence="5" type="ORF">AAV94_10600</name>
</gene>
<dbReference type="CDD" id="cd00090">
    <property type="entry name" value="HTH_ARSR"/>
    <property type="match status" value="1"/>
</dbReference>
<organism evidence="5 6">
    <name type="scientific">Lampropedia cohaerens</name>
    <dbReference type="NCBI Taxonomy" id="1610491"/>
    <lineage>
        <taxon>Bacteria</taxon>
        <taxon>Pseudomonadati</taxon>
        <taxon>Pseudomonadota</taxon>
        <taxon>Betaproteobacteria</taxon>
        <taxon>Burkholderiales</taxon>
        <taxon>Comamonadaceae</taxon>
        <taxon>Lampropedia</taxon>
    </lineage>
</organism>
<dbReference type="OrthoDB" id="5297460at2"/>
<dbReference type="InterPro" id="IPR036390">
    <property type="entry name" value="WH_DNA-bd_sf"/>
</dbReference>
<feature type="domain" description="HTH arsR-type" evidence="4">
    <location>
        <begin position="4"/>
        <end position="101"/>
    </location>
</feature>
<dbReference type="PATRIC" id="fig|1610491.3.peg.2252"/>
<proteinExistence type="predicted"/>
<dbReference type="InterPro" id="IPR001845">
    <property type="entry name" value="HTH_ArsR_DNA-bd_dom"/>
</dbReference>
<dbReference type="Pfam" id="PF12840">
    <property type="entry name" value="HTH_20"/>
    <property type="match status" value="1"/>
</dbReference>
<dbReference type="GO" id="GO:0003677">
    <property type="term" value="F:DNA binding"/>
    <property type="evidence" value="ECO:0007669"/>
    <property type="project" value="UniProtKB-KW"/>
</dbReference>
<evidence type="ECO:0000256" key="2">
    <source>
        <dbReference type="ARBA" id="ARBA00023125"/>
    </source>
</evidence>
<dbReference type="RefSeq" id="WP_013391798.1">
    <property type="nucleotide sequence ID" value="NZ_LBNQ01000033.1"/>
</dbReference>
<dbReference type="InterPro" id="IPR011991">
    <property type="entry name" value="ArsR-like_HTH"/>
</dbReference>
<keyword evidence="1" id="KW-0805">Transcription regulation</keyword>
<evidence type="ECO:0000313" key="6">
    <source>
        <dbReference type="Proteomes" id="UP000050580"/>
    </source>
</evidence>
<dbReference type="Gene3D" id="1.10.10.10">
    <property type="entry name" value="Winged helix-like DNA-binding domain superfamily/Winged helix DNA-binding domain"/>
    <property type="match status" value="1"/>
</dbReference>
<dbReference type="SMART" id="SM00418">
    <property type="entry name" value="HTH_ARSR"/>
    <property type="match status" value="1"/>
</dbReference>
<accession>A0A0U1PXN3</accession>
<evidence type="ECO:0000259" key="4">
    <source>
        <dbReference type="PROSITE" id="PS50987"/>
    </source>
</evidence>
<dbReference type="AlphaFoldDB" id="A0A0U1PXN3"/>
<dbReference type="InterPro" id="IPR051011">
    <property type="entry name" value="Metal_resp_trans_reg"/>
</dbReference>
<dbReference type="PANTHER" id="PTHR43132:SF2">
    <property type="entry name" value="ARSENICAL RESISTANCE OPERON REPRESSOR ARSR-RELATED"/>
    <property type="match status" value="1"/>
</dbReference>
<dbReference type="GO" id="GO:0003700">
    <property type="term" value="F:DNA-binding transcription factor activity"/>
    <property type="evidence" value="ECO:0007669"/>
    <property type="project" value="InterPro"/>
</dbReference>
<keyword evidence="6" id="KW-1185">Reference proteome</keyword>
<dbReference type="Proteomes" id="UP000050580">
    <property type="component" value="Unassembled WGS sequence"/>
</dbReference>
<dbReference type="PROSITE" id="PS50987">
    <property type="entry name" value="HTH_ARSR_2"/>
    <property type="match status" value="1"/>
</dbReference>